<evidence type="ECO:0000313" key="3">
    <source>
        <dbReference type="Proteomes" id="UP000015346"/>
    </source>
</evidence>
<keyword evidence="3" id="KW-1185">Reference proteome</keyword>
<protein>
    <submittedName>
        <fullName evidence="2">Uncharacterized protein</fullName>
    </submittedName>
</protein>
<reference evidence="2 3" key="1">
    <citation type="journal article" date="2013" name="Stand. Genomic Sci.">
        <title>Genome sequence of the reddish-pigmented Rubellimicrobium thermophilum type strain (DSM 16684(T)), a member of the Roseobacter clade.</title>
        <authorList>
            <person name="Fiebig A."/>
            <person name="Riedel T."/>
            <person name="Gronow S."/>
            <person name="Petersen J."/>
            <person name="Klenk H.P."/>
            <person name="Goker M."/>
        </authorList>
    </citation>
    <scope>NUCLEOTIDE SEQUENCE [LARGE SCALE GENOMIC DNA]</scope>
    <source>
        <strain evidence="2 3">DSM 16684</strain>
    </source>
</reference>
<sequence length="211" mass="22737">MSNPVPFQSRDDVLASIRRLVLEEAPRSPGPGRLLLTPALRVAPPDPVIRETPAEAVEPPAIIAQAVAESVSELLRDHRHPAPADPLDAEPSPFLPVDPPEPSAAGGVAEIASPLSEPQEGQGQDASGDAAEEWQPLTRPAAATALSSRHAGSRAAPPPPPPPALDDDRLRRLIAEVVREELQGELGERMTRNIRRLVRREVFRILESRDD</sequence>
<dbReference type="OrthoDB" id="7875768at2"/>
<gene>
    <name evidence="2" type="ORF">ruthe_00108</name>
</gene>
<dbReference type="Proteomes" id="UP000015346">
    <property type="component" value="Unassembled WGS sequence"/>
</dbReference>
<dbReference type="HOGENOM" id="CLU_062229_0_0_5"/>
<dbReference type="STRING" id="1123069.ruthe_00108"/>
<name>S9R7D7_9RHOB</name>
<organism evidence="2 3">
    <name type="scientific">Rubellimicrobium thermophilum DSM 16684</name>
    <dbReference type="NCBI Taxonomy" id="1123069"/>
    <lineage>
        <taxon>Bacteria</taxon>
        <taxon>Pseudomonadati</taxon>
        <taxon>Pseudomonadota</taxon>
        <taxon>Alphaproteobacteria</taxon>
        <taxon>Rhodobacterales</taxon>
        <taxon>Roseobacteraceae</taxon>
        <taxon>Rubellimicrobium</taxon>
    </lineage>
</organism>
<comment type="caution">
    <text evidence="2">The sequence shown here is derived from an EMBL/GenBank/DDBJ whole genome shotgun (WGS) entry which is preliminary data.</text>
</comment>
<feature type="region of interest" description="Disordered" evidence="1">
    <location>
        <begin position="74"/>
        <end position="169"/>
    </location>
</feature>
<evidence type="ECO:0000256" key="1">
    <source>
        <dbReference type="SAM" id="MobiDB-lite"/>
    </source>
</evidence>
<dbReference type="RefSeq" id="WP_021096256.1">
    <property type="nucleotide sequence ID" value="NZ_KE557318.1"/>
</dbReference>
<dbReference type="EMBL" id="AOLV01000001">
    <property type="protein sequence ID" value="EPX87903.1"/>
    <property type="molecule type" value="Genomic_DNA"/>
</dbReference>
<dbReference type="AlphaFoldDB" id="S9R7D7"/>
<accession>S9R7D7</accession>
<feature type="compositionally biased region" description="Pro residues" evidence="1">
    <location>
        <begin position="93"/>
        <end position="102"/>
    </location>
</feature>
<evidence type="ECO:0000313" key="2">
    <source>
        <dbReference type="EMBL" id="EPX87903.1"/>
    </source>
</evidence>
<proteinExistence type="predicted"/>